<reference evidence="5 6" key="1">
    <citation type="submission" date="2020-08" db="EMBL/GenBank/DDBJ databases">
        <title>Genomic Encyclopedia of Type Strains, Phase IV (KMG-IV): sequencing the most valuable type-strain genomes for metagenomic binning, comparative biology and taxonomic classification.</title>
        <authorList>
            <person name="Goeker M."/>
        </authorList>
    </citation>
    <scope>NUCLEOTIDE SEQUENCE [LARGE SCALE GENOMIC DNA]</scope>
    <source>
        <strain evidence="5 6">DSM 101806</strain>
    </source>
</reference>
<feature type="transmembrane region" description="Helical" evidence="3">
    <location>
        <begin position="6"/>
        <end position="27"/>
    </location>
</feature>
<keyword evidence="3" id="KW-0812">Transmembrane</keyword>
<dbReference type="CDD" id="cd07341">
    <property type="entry name" value="M56_BlaR1_MecR1_like"/>
    <property type="match status" value="1"/>
</dbReference>
<dbReference type="AlphaFoldDB" id="A0A7W6NYN7"/>
<evidence type="ECO:0000256" key="3">
    <source>
        <dbReference type="SAM" id="Phobius"/>
    </source>
</evidence>
<dbReference type="InterPro" id="IPR052173">
    <property type="entry name" value="Beta-lactam_resp_regulator"/>
</dbReference>
<dbReference type="EMBL" id="JACIEH010000004">
    <property type="protein sequence ID" value="MBB4100852.1"/>
    <property type="molecule type" value="Genomic_DNA"/>
</dbReference>
<feature type="domain" description="Peptidase M56" evidence="4">
    <location>
        <begin position="7"/>
        <end position="277"/>
    </location>
</feature>
<evidence type="ECO:0000313" key="6">
    <source>
        <dbReference type="Proteomes" id="UP000557392"/>
    </source>
</evidence>
<dbReference type="RefSeq" id="WP_184000215.1">
    <property type="nucleotide sequence ID" value="NZ_JACIEH010000004.1"/>
</dbReference>
<keyword evidence="3" id="KW-1133">Transmembrane helix</keyword>
<evidence type="ECO:0000256" key="1">
    <source>
        <dbReference type="SAM" id="Coils"/>
    </source>
</evidence>
<feature type="coiled-coil region" evidence="1">
    <location>
        <begin position="425"/>
        <end position="452"/>
    </location>
</feature>
<dbReference type="InterPro" id="IPR008756">
    <property type="entry name" value="Peptidase_M56"/>
</dbReference>
<keyword evidence="1" id="KW-0175">Coiled coil</keyword>
<name>A0A7W6NYN7_9SPHN</name>
<keyword evidence="3" id="KW-0472">Membrane</keyword>
<sequence length="453" mass="47563">MSAGLLLALSWKSALLCCAVLLASLALRARPAAQRVAVLRTGVVALLLLPLLVPALPVLEIAILPAAAPEPALSATADALAVPDPLAGPAASGIDWIALAYTAGAGLVLLRLAFGLLLLRRWIRDAVPVSHPVWQEAFARAAESVRRPVRLLVSLSVVSPLSLGVAPATILIGPDIEQWPDRAAAVIAHEIAHIRRFDWLAMLAGRLALALFWFNPLAWLLVAELTRQTELAADEEAVTHVARTDYAQTLLAVAGGCGAHAACGMAVTRSAMARRIRRVLDAAPRKPANGLACAALIAGMPLGVAPLAATQIVAQPQASVVPRAEPVAVRVAPASPAPRTQAGPVRKPVARAARVPASRRDKPVRVAPVVEAARAPLQSHAPMPGMGHGTAPPTEQRLAAVQRLRSAALEYRDRARNPGLSLDIRQGYRNVAASLADEADKLERQAKQIAGVY</sequence>
<feature type="region of interest" description="Disordered" evidence="2">
    <location>
        <begin position="333"/>
        <end position="363"/>
    </location>
</feature>
<keyword evidence="6" id="KW-1185">Reference proteome</keyword>
<dbReference type="PANTHER" id="PTHR34978">
    <property type="entry name" value="POSSIBLE SENSOR-TRANSDUCER PROTEIN BLAR"/>
    <property type="match status" value="1"/>
</dbReference>
<accession>A0A7W6NYN7</accession>
<feature type="transmembrane region" description="Helical" evidence="3">
    <location>
        <begin position="39"/>
        <end position="64"/>
    </location>
</feature>
<evidence type="ECO:0000259" key="4">
    <source>
        <dbReference type="Pfam" id="PF05569"/>
    </source>
</evidence>
<gene>
    <name evidence="5" type="ORF">GGR46_004441</name>
</gene>
<comment type="caution">
    <text evidence="5">The sequence shown here is derived from an EMBL/GenBank/DDBJ whole genome shotgun (WGS) entry which is preliminary data.</text>
</comment>
<protein>
    <submittedName>
        <fullName evidence="5">Beta-lactamase regulating signal transducer with metallopeptidase domain</fullName>
    </submittedName>
</protein>
<feature type="transmembrane region" description="Helical" evidence="3">
    <location>
        <begin position="288"/>
        <end position="309"/>
    </location>
</feature>
<feature type="transmembrane region" description="Helical" evidence="3">
    <location>
        <begin position="96"/>
        <end position="119"/>
    </location>
</feature>
<dbReference type="PANTHER" id="PTHR34978:SF3">
    <property type="entry name" value="SLR0241 PROTEIN"/>
    <property type="match status" value="1"/>
</dbReference>
<feature type="compositionally biased region" description="Low complexity" evidence="2">
    <location>
        <begin position="333"/>
        <end position="356"/>
    </location>
</feature>
<evidence type="ECO:0000313" key="5">
    <source>
        <dbReference type="EMBL" id="MBB4100852.1"/>
    </source>
</evidence>
<evidence type="ECO:0000256" key="2">
    <source>
        <dbReference type="SAM" id="MobiDB-lite"/>
    </source>
</evidence>
<dbReference type="Pfam" id="PF05569">
    <property type="entry name" value="Peptidase_M56"/>
    <property type="match status" value="1"/>
</dbReference>
<organism evidence="5 6">
    <name type="scientific">Sphingomonas kyeonggiensis</name>
    <dbReference type="NCBI Taxonomy" id="1268553"/>
    <lineage>
        <taxon>Bacteria</taxon>
        <taxon>Pseudomonadati</taxon>
        <taxon>Pseudomonadota</taxon>
        <taxon>Alphaproteobacteria</taxon>
        <taxon>Sphingomonadales</taxon>
        <taxon>Sphingomonadaceae</taxon>
        <taxon>Sphingomonas</taxon>
    </lineage>
</organism>
<feature type="transmembrane region" description="Helical" evidence="3">
    <location>
        <begin position="246"/>
        <end position="267"/>
    </location>
</feature>
<dbReference type="Proteomes" id="UP000557392">
    <property type="component" value="Unassembled WGS sequence"/>
</dbReference>
<feature type="transmembrane region" description="Helical" evidence="3">
    <location>
        <begin position="199"/>
        <end position="222"/>
    </location>
</feature>
<proteinExistence type="predicted"/>